<reference evidence="2 3" key="1">
    <citation type="submission" date="2024-01" db="EMBL/GenBank/DDBJ databases">
        <title>A draft genome for the cacao thread blight pathogen Marasmiellus scandens.</title>
        <authorList>
            <person name="Baruah I.K."/>
            <person name="Leung J."/>
            <person name="Bukari Y."/>
            <person name="Amoako-Attah I."/>
            <person name="Meinhardt L.W."/>
            <person name="Bailey B.A."/>
            <person name="Cohen S.P."/>
        </authorList>
    </citation>
    <scope>NUCLEOTIDE SEQUENCE [LARGE SCALE GENOMIC DNA]</scope>
    <source>
        <strain evidence="2 3">GH-19</strain>
    </source>
</reference>
<dbReference type="Gene3D" id="3.80.10.10">
    <property type="entry name" value="Ribonuclease Inhibitor"/>
    <property type="match status" value="1"/>
</dbReference>
<dbReference type="InterPro" id="IPR032675">
    <property type="entry name" value="LRR_dom_sf"/>
</dbReference>
<gene>
    <name evidence="2" type="ORF">VKT23_015325</name>
</gene>
<organism evidence="2 3">
    <name type="scientific">Marasmiellus scandens</name>
    <dbReference type="NCBI Taxonomy" id="2682957"/>
    <lineage>
        <taxon>Eukaryota</taxon>
        <taxon>Fungi</taxon>
        <taxon>Dikarya</taxon>
        <taxon>Basidiomycota</taxon>
        <taxon>Agaricomycotina</taxon>
        <taxon>Agaricomycetes</taxon>
        <taxon>Agaricomycetidae</taxon>
        <taxon>Agaricales</taxon>
        <taxon>Marasmiineae</taxon>
        <taxon>Omphalotaceae</taxon>
        <taxon>Marasmiellus</taxon>
    </lineage>
</organism>
<dbReference type="PANTHER" id="PTHR38926">
    <property type="entry name" value="F-BOX DOMAIN CONTAINING PROTEIN, EXPRESSED"/>
    <property type="match status" value="1"/>
</dbReference>
<feature type="coiled-coil region" evidence="1">
    <location>
        <begin position="39"/>
        <end position="73"/>
    </location>
</feature>
<dbReference type="Proteomes" id="UP001498398">
    <property type="component" value="Unassembled WGS sequence"/>
</dbReference>
<evidence type="ECO:0000256" key="1">
    <source>
        <dbReference type="SAM" id="Coils"/>
    </source>
</evidence>
<sequence length="573" mass="63959">MMHCETCSAKALEPHPSLGSEDEILQNLRGEGDLSFTDVSTIRKRLSDAQSDLDAYESEILRLQSRITTLTSTAGILRKRIEQTNFLLSPVRRLPNEILGDIFRESMPAGFVFTSHSHKFAPPPFLTVCTRWRNVALSTPRIWTSLVLELLSGTWQPQQIFGNFSALGHYLSLSKASPLHVAIHAQASVLMFEDPGHGYDTLIDSISRESSRLASLTFTSAKTDMTASTAVERLNKVEKFPRLRSLSVTCPVPESVISSILKRSPNLTELMITSFPSGPGSFTALSTITHLKLIVRKDANVFKVLDMCPNLKSVMFSLEHDHSPNKEEVTALCAHAPHKIPSLHDLSIEIIKKTRSWGREDYFLLPTLLSSLTLPSIASITLGSSQYKDSFSGKQTSNPLCTLTSLLNRSRSTLTSLTLDQLRITDMDVLTLLHLVSGLTHLTIHEPMPIDGTDPKPIISHEFLKRLHSYDRGCTPLDPNSRRLVLPKLKHLSFTVLGKTFLAENEDQDLLELFVSVVASRWLPEQGYGVECIRFVKLRVIGKRVDRGVWNQLKYIDGLEVVLEDEDEPAVSD</sequence>
<dbReference type="PANTHER" id="PTHR38926:SF72">
    <property type="entry name" value="IM:7136021-RELATED"/>
    <property type="match status" value="1"/>
</dbReference>
<keyword evidence="1" id="KW-0175">Coiled coil</keyword>
<name>A0ABR1IY22_9AGAR</name>
<comment type="caution">
    <text evidence="2">The sequence shown here is derived from an EMBL/GenBank/DDBJ whole genome shotgun (WGS) entry which is preliminary data.</text>
</comment>
<evidence type="ECO:0000313" key="3">
    <source>
        <dbReference type="Proteomes" id="UP001498398"/>
    </source>
</evidence>
<keyword evidence="3" id="KW-1185">Reference proteome</keyword>
<evidence type="ECO:0008006" key="4">
    <source>
        <dbReference type="Google" id="ProtNLM"/>
    </source>
</evidence>
<dbReference type="EMBL" id="JBANRG010000051">
    <property type="protein sequence ID" value="KAK7444313.1"/>
    <property type="molecule type" value="Genomic_DNA"/>
</dbReference>
<dbReference type="SUPFAM" id="SSF52047">
    <property type="entry name" value="RNI-like"/>
    <property type="match status" value="1"/>
</dbReference>
<evidence type="ECO:0000313" key="2">
    <source>
        <dbReference type="EMBL" id="KAK7444313.1"/>
    </source>
</evidence>
<proteinExistence type="predicted"/>
<accession>A0ABR1IY22</accession>
<protein>
    <recommendedName>
        <fullName evidence="4">F-box domain-containing protein</fullName>
    </recommendedName>
</protein>